<evidence type="ECO:0000313" key="10">
    <source>
        <dbReference type="EMBL" id="CAF4438002.1"/>
    </source>
</evidence>
<evidence type="ECO:0000256" key="4">
    <source>
        <dbReference type="ARBA" id="ARBA00022737"/>
    </source>
</evidence>
<evidence type="ECO:0000256" key="3">
    <source>
        <dbReference type="ARBA" id="ARBA00022723"/>
    </source>
</evidence>
<keyword evidence="4" id="KW-0677">Repeat</keyword>
<gene>
    <name evidence="10" type="ORF">BYL167_LOCUS33194</name>
    <name evidence="11" type="ORF">GIL414_LOCUS49988</name>
    <name evidence="12" type="ORF">SMN809_LOCUS51292</name>
</gene>
<comment type="subcellular location">
    <subcellularLocation>
        <location evidence="1">Nucleus</location>
    </subcellularLocation>
</comment>
<dbReference type="EMBL" id="CAJOBJ010165544">
    <property type="protein sequence ID" value="CAF4863112.1"/>
    <property type="molecule type" value="Genomic_DNA"/>
</dbReference>
<name>A0A8S2W7P4_9BILA</name>
<keyword evidence="6" id="KW-0238">DNA-binding</keyword>
<keyword evidence="8" id="KW-0539">Nucleus</keyword>
<dbReference type="GO" id="GO:0046872">
    <property type="term" value="F:metal ion binding"/>
    <property type="evidence" value="ECO:0007669"/>
    <property type="project" value="UniProtKB-KW"/>
</dbReference>
<comment type="caution">
    <text evidence="10">The sequence shown here is derived from an EMBL/GenBank/DDBJ whole genome shotgun (WGS) entry which is preliminary data.</text>
</comment>
<accession>A0A8S2W7P4</accession>
<dbReference type="GO" id="GO:0005634">
    <property type="term" value="C:nucleus"/>
    <property type="evidence" value="ECO:0007669"/>
    <property type="project" value="UniProtKB-SubCell"/>
</dbReference>
<dbReference type="InterPro" id="IPR000684">
    <property type="entry name" value="RNA_pol_II_repeat_euk"/>
</dbReference>
<protein>
    <submittedName>
        <fullName evidence="10">Uncharacterized protein</fullName>
    </submittedName>
</protein>
<sequence>PTSSYLPKRSYSPTSPTYSVRRPSLNNQSNANE</sequence>
<evidence type="ECO:0000256" key="8">
    <source>
        <dbReference type="ARBA" id="ARBA00023242"/>
    </source>
</evidence>
<dbReference type="Proteomes" id="UP000681720">
    <property type="component" value="Unassembled WGS sequence"/>
</dbReference>
<dbReference type="GO" id="GO:0003677">
    <property type="term" value="F:DNA binding"/>
    <property type="evidence" value="ECO:0007669"/>
    <property type="project" value="UniProtKB-KW"/>
</dbReference>
<evidence type="ECO:0000313" key="11">
    <source>
        <dbReference type="EMBL" id="CAF4863112.1"/>
    </source>
</evidence>
<dbReference type="Proteomes" id="UP000681967">
    <property type="component" value="Unassembled WGS sequence"/>
</dbReference>
<proteinExistence type="predicted"/>
<evidence type="ECO:0000256" key="2">
    <source>
        <dbReference type="ARBA" id="ARBA00022553"/>
    </source>
</evidence>
<evidence type="ECO:0000313" key="13">
    <source>
        <dbReference type="Proteomes" id="UP000681967"/>
    </source>
</evidence>
<keyword evidence="5" id="KW-0862">Zinc</keyword>
<feature type="non-terminal residue" evidence="10">
    <location>
        <position position="33"/>
    </location>
</feature>
<keyword evidence="7" id="KW-0804">Transcription</keyword>
<feature type="non-terminal residue" evidence="10">
    <location>
        <position position="1"/>
    </location>
</feature>
<dbReference type="GO" id="GO:0006366">
    <property type="term" value="P:transcription by RNA polymerase II"/>
    <property type="evidence" value="ECO:0007669"/>
    <property type="project" value="InterPro"/>
</dbReference>
<dbReference type="PROSITE" id="PS00115">
    <property type="entry name" value="RNA_POL_II_REPEAT"/>
    <property type="match status" value="1"/>
</dbReference>
<evidence type="ECO:0000256" key="5">
    <source>
        <dbReference type="ARBA" id="ARBA00022833"/>
    </source>
</evidence>
<evidence type="ECO:0000313" key="12">
    <source>
        <dbReference type="EMBL" id="CAF4891475.1"/>
    </source>
</evidence>
<evidence type="ECO:0000256" key="6">
    <source>
        <dbReference type="ARBA" id="ARBA00023125"/>
    </source>
</evidence>
<dbReference type="AlphaFoldDB" id="A0A8S2W7P4"/>
<evidence type="ECO:0000256" key="9">
    <source>
        <dbReference type="SAM" id="MobiDB-lite"/>
    </source>
</evidence>
<reference evidence="10" key="1">
    <citation type="submission" date="2021-02" db="EMBL/GenBank/DDBJ databases">
        <authorList>
            <person name="Nowell W R."/>
        </authorList>
    </citation>
    <scope>NUCLEOTIDE SEQUENCE</scope>
</reference>
<organism evidence="10 13">
    <name type="scientific">Rotaria magnacalcarata</name>
    <dbReference type="NCBI Taxonomy" id="392030"/>
    <lineage>
        <taxon>Eukaryota</taxon>
        <taxon>Metazoa</taxon>
        <taxon>Spiralia</taxon>
        <taxon>Gnathifera</taxon>
        <taxon>Rotifera</taxon>
        <taxon>Eurotatoria</taxon>
        <taxon>Bdelloidea</taxon>
        <taxon>Philodinida</taxon>
        <taxon>Philodinidae</taxon>
        <taxon>Rotaria</taxon>
    </lineage>
</organism>
<dbReference type="EMBL" id="CAJOBH010063775">
    <property type="protein sequence ID" value="CAF4438002.1"/>
    <property type="molecule type" value="Genomic_DNA"/>
</dbReference>
<evidence type="ECO:0000256" key="1">
    <source>
        <dbReference type="ARBA" id="ARBA00004123"/>
    </source>
</evidence>
<feature type="region of interest" description="Disordered" evidence="9">
    <location>
        <begin position="1"/>
        <end position="33"/>
    </location>
</feature>
<evidence type="ECO:0000256" key="7">
    <source>
        <dbReference type="ARBA" id="ARBA00023163"/>
    </source>
</evidence>
<keyword evidence="3" id="KW-0479">Metal-binding</keyword>
<dbReference type="Proteomes" id="UP000676336">
    <property type="component" value="Unassembled WGS sequence"/>
</dbReference>
<dbReference type="EMBL" id="CAJOBI010171653">
    <property type="protein sequence ID" value="CAF4891475.1"/>
    <property type="molecule type" value="Genomic_DNA"/>
</dbReference>
<keyword evidence="2" id="KW-0597">Phosphoprotein</keyword>